<dbReference type="OrthoDB" id="73465at2759"/>
<proteinExistence type="predicted"/>
<sequence length="127" mass="13855">MPGANVVSESENKKWALLNWRPKKVEEEDGGMSGNEEMGMTVFLLKFGEGMEEVPVSRLYISALTIGLSYFIGSVGGGGLIPLIPYMEINIKIIIRPAAGLTAGKRTTTYVLAMLHSKRPYTTSPYA</sequence>
<dbReference type="Proteomes" id="UP000002149">
    <property type="component" value="Chromosome 1"/>
</dbReference>
<evidence type="ECO:0000313" key="3">
    <source>
        <dbReference type="Proteomes" id="UP000002149"/>
    </source>
</evidence>
<dbReference type="InParanoid" id="Q5KNZ2"/>
<dbReference type="EMBL" id="AE017341">
    <property type="protein sequence ID" value="AAW41056.1"/>
    <property type="molecule type" value="Genomic_DNA"/>
</dbReference>
<keyword evidence="3" id="KW-1185">Reference proteome</keyword>
<feature type="transmembrane region" description="Helical" evidence="1">
    <location>
        <begin position="59"/>
        <end position="86"/>
    </location>
</feature>
<dbReference type="RefSeq" id="XP_024511941.1">
    <property type="nucleotide sequence ID" value="XM_024656282.1"/>
</dbReference>
<evidence type="ECO:0000313" key="2">
    <source>
        <dbReference type="EMBL" id="AAW41056.1"/>
    </source>
</evidence>
<gene>
    <name evidence="2" type="ordered locus">CNA04790</name>
</gene>
<dbReference type="HOGENOM" id="CLU_1981523_0_0_1"/>
<evidence type="ECO:0000256" key="1">
    <source>
        <dbReference type="SAM" id="Phobius"/>
    </source>
</evidence>
<accession>Q55ZM8</accession>
<dbReference type="STRING" id="214684.Q5KNZ2"/>
<protein>
    <submittedName>
        <fullName evidence="2">Uncharacterized protein</fullName>
    </submittedName>
</protein>
<name>Q5KNZ2_CRYD1</name>
<keyword evidence="1" id="KW-1133">Transmembrane helix</keyword>
<dbReference type="AlphaFoldDB" id="Q5KNZ2"/>
<accession>Q5KNZ2</accession>
<dbReference type="KEGG" id="cne:CNA04790"/>
<organism evidence="2 3">
    <name type="scientific">Cryptococcus deneoformans (strain JEC21 / ATCC MYA-565)</name>
    <name type="common">Cryptococcus neoformans var. neoformans serotype D</name>
    <dbReference type="NCBI Taxonomy" id="214684"/>
    <lineage>
        <taxon>Eukaryota</taxon>
        <taxon>Fungi</taxon>
        <taxon>Dikarya</taxon>
        <taxon>Basidiomycota</taxon>
        <taxon>Agaricomycotina</taxon>
        <taxon>Tremellomycetes</taxon>
        <taxon>Tremellales</taxon>
        <taxon>Cryptococcaceae</taxon>
        <taxon>Cryptococcus</taxon>
        <taxon>Cryptococcus neoformans species complex</taxon>
    </lineage>
</organism>
<keyword evidence="1" id="KW-0472">Membrane</keyword>
<dbReference type="PaxDb" id="214684-Q5KNZ2"/>
<dbReference type="VEuPathDB" id="FungiDB:CNA04790"/>
<reference evidence="2 3" key="1">
    <citation type="journal article" date="2005" name="Science">
        <title>The genome of the basidiomycetous yeast and human pathogen Cryptococcus neoformans.</title>
        <authorList>
            <person name="Loftus B.J."/>
            <person name="Fung E."/>
            <person name="Roncaglia P."/>
            <person name="Rowley D."/>
            <person name="Amedeo P."/>
            <person name="Bruno D."/>
            <person name="Vamathevan J."/>
            <person name="Miranda M."/>
            <person name="Anderson I.J."/>
            <person name="Fraser J.A."/>
            <person name="Allen J.E."/>
            <person name="Bosdet I.E."/>
            <person name="Brent M.R."/>
            <person name="Chiu R."/>
            <person name="Doering T.L."/>
            <person name="Donlin M.J."/>
            <person name="D'Souza C.A."/>
            <person name="Fox D.S."/>
            <person name="Grinberg V."/>
            <person name="Fu J."/>
            <person name="Fukushima M."/>
            <person name="Haas B.J."/>
            <person name="Huang J.C."/>
            <person name="Janbon G."/>
            <person name="Jones S.J."/>
            <person name="Koo H.L."/>
            <person name="Krzywinski M.I."/>
            <person name="Kwon-Chung J.K."/>
            <person name="Lengeler K.B."/>
            <person name="Maiti R."/>
            <person name="Marra M.A."/>
            <person name="Marra R.E."/>
            <person name="Mathewson C.A."/>
            <person name="Mitchell T.G."/>
            <person name="Pertea M."/>
            <person name="Riggs F.R."/>
            <person name="Salzberg S.L."/>
            <person name="Schein J.E."/>
            <person name="Shvartsbeyn A."/>
            <person name="Shin H."/>
            <person name="Shumway M."/>
            <person name="Specht C.A."/>
            <person name="Suh B.B."/>
            <person name="Tenney A."/>
            <person name="Utterback T.R."/>
            <person name="Wickes B.L."/>
            <person name="Wortman J.R."/>
            <person name="Wye N.H."/>
            <person name="Kronstad J.W."/>
            <person name="Lodge J.K."/>
            <person name="Heitman J."/>
            <person name="Davis R.W."/>
            <person name="Fraser C.M."/>
            <person name="Hyman R.W."/>
        </authorList>
    </citation>
    <scope>NUCLEOTIDE SEQUENCE [LARGE SCALE GENOMIC DNA]</scope>
    <source>
        <strain evidence="3">JEC21 / ATCC MYA-565</strain>
    </source>
</reference>
<keyword evidence="1" id="KW-0812">Transmembrane</keyword>
<dbReference type="GeneID" id="3253200"/>